<dbReference type="SFLD" id="SFLDS00001">
    <property type="entry name" value="Enolase"/>
    <property type="match status" value="1"/>
</dbReference>
<dbReference type="Proteomes" id="UP000253370">
    <property type="component" value="Unassembled WGS sequence"/>
</dbReference>
<accession>A0A365U9X4</accession>
<dbReference type="AlphaFoldDB" id="A0A365U9X4"/>
<evidence type="ECO:0000256" key="2">
    <source>
        <dbReference type="ARBA" id="ARBA00022723"/>
    </source>
</evidence>
<name>A0A365U9X4_9RHOB</name>
<dbReference type="InterPro" id="IPR013341">
    <property type="entry name" value="Mandelate_racemase_N_dom"/>
</dbReference>
<dbReference type="PANTHER" id="PTHR13794:SF58">
    <property type="entry name" value="MITOCHONDRIAL ENOLASE SUPERFAMILY MEMBER 1"/>
    <property type="match status" value="1"/>
</dbReference>
<dbReference type="Gene3D" id="3.30.390.10">
    <property type="entry name" value="Enolase-like, N-terminal domain"/>
    <property type="match status" value="1"/>
</dbReference>
<dbReference type="RefSeq" id="WP_113289079.1">
    <property type="nucleotide sequence ID" value="NZ_QNTQ01000006.1"/>
</dbReference>
<keyword evidence="6" id="KW-1185">Reference proteome</keyword>
<keyword evidence="3" id="KW-0460">Magnesium</keyword>
<dbReference type="InterPro" id="IPR029065">
    <property type="entry name" value="Enolase_C-like"/>
</dbReference>
<dbReference type="EMBL" id="QNTQ01000006">
    <property type="protein sequence ID" value="RBI85820.1"/>
    <property type="molecule type" value="Genomic_DNA"/>
</dbReference>
<dbReference type="SUPFAM" id="SSF54826">
    <property type="entry name" value="Enolase N-terminal domain-like"/>
    <property type="match status" value="1"/>
</dbReference>
<reference evidence="5 6" key="1">
    <citation type="submission" date="2018-07" db="EMBL/GenBank/DDBJ databases">
        <title>Rhodosalinus sp. strain E84T genomic sequence and assembly.</title>
        <authorList>
            <person name="Liu Z.-W."/>
            <person name="Lu D.-C."/>
        </authorList>
    </citation>
    <scope>NUCLEOTIDE SEQUENCE [LARGE SCALE GENOMIC DNA]</scope>
    <source>
        <strain evidence="5 6">E84</strain>
    </source>
</reference>
<feature type="domain" description="Mandelate racemase/muconate lactonizing enzyme C-terminal" evidence="4">
    <location>
        <begin position="144"/>
        <end position="254"/>
    </location>
</feature>
<dbReference type="InterPro" id="IPR029017">
    <property type="entry name" value="Enolase-like_N"/>
</dbReference>
<dbReference type="Pfam" id="PF02746">
    <property type="entry name" value="MR_MLE_N"/>
    <property type="match status" value="1"/>
</dbReference>
<dbReference type="GO" id="GO:0000287">
    <property type="term" value="F:magnesium ion binding"/>
    <property type="evidence" value="ECO:0007669"/>
    <property type="project" value="TreeGrafter"/>
</dbReference>
<dbReference type="OrthoDB" id="9802699at2"/>
<evidence type="ECO:0000256" key="1">
    <source>
        <dbReference type="ARBA" id="ARBA00001946"/>
    </source>
</evidence>
<dbReference type="InterPro" id="IPR046945">
    <property type="entry name" value="RHMD-like"/>
</dbReference>
<dbReference type="InterPro" id="IPR036849">
    <property type="entry name" value="Enolase-like_C_sf"/>
</dbReference>
<evidence type="ECO:0000259" key="4">
    <source>
        <dbReference type="SMART" id="SM00922"/>
    </source>
</evidence>
<evidence type="ECO:0000313" key="5">
    <source>
        <dbReference type="EMBL" id="RBI85820.1"/>
    </source>
</evidence>
<dbReference type="SMART" id="SM00922">
    <property type="entry name" value="MR_MLE"/>
    <property type="match status" value="1"/>
</dbReference>
<evidence type="ECO:0000313" key="6">
    <source>
        <dbReference type="Proteomes" id="UP000253370"/>
    </source>
</evidence>
<comment type="caution">
    <text evidence="5">The sequence shown here is derived from an EMBL/GenBank/DDBJ whole genome shotgun (WGS) entry which is preliminary data.</text>
</comment>
<protein>
    <submittedName>
        <fullName evidence="5">Mandelate racemase/muconate lactonizing enzyme family protein</fullName>
    </submittedName>
</protein>
<dbReference type="CDD" id="cd03316">
    <property type="entry name" value="MR_like"/>
    <property type="match status" value="1"/>
</dbReference>
<dbReference type="Pfam" id="PF13378">
    <property type="entry name" value="MR_MLE_C"/>
    <property type="match status" value="1"/>
</dbReference>
<keyword evidence="2" id="KW-0479">Metal-binding</keyword>
<organism evidence="5 6">
    <name type="scientific">Rhodosalinus halophilus</name>
    <dbReference type="NCBI Taxonomy" id="2259333"/>
    <lineage>
        <taxon>Bacteria</taxon>
        <taxon>Pseudomonadati</taxon>
        <taxon>Pseudomonadota</taxon>
        <taxon>Alphaproteobacteria</taxon>
        <taxon>Rhodobacterales</taxon>
        <taxon>Paracoccaceae</taxon>
        <taxon>Rhodosalinus</taxon>
    </lineage>
</organism>
<dbReference type="InterPro" id="IPR013342">
    <property type="entry name" value="Mandelate_racemase_C"/>
</dbReference>
<dbReference type="SUPFAM" id="SSF51604">
    <property type="entry name" value="Enolase C-terminal domain-like"/>
    <property type="match status" value="1"/>
</dbReference>
<dbReference type="GO" id="GO:0016836">
    <property type="term" value="F:hydro-lyase activity"/>
    <property type="evidence" value="ECO:0007669"/>
    <property type="project" value="TreeGrafter"/>
</dbReference>
<evidence type="ECO:0000256" key="3">
    <source>
        <dbReference type="ARBA" id="ARBA00022842"/>
    </source>
</evidence>
<dbReference type="Gene3D" id="3.20.20.120">
    <property type="entry name" value="Enolase-like C-terminal domain"/>
    <property type="match status" value="1"/>
</dbReference>
<sequence>MKHEIKEVVATAINIPLTIEVGPVSARSNLSGVVVEVTTESGIVGHGFTAITEEEIVAAAVNAVAAPNLVGADALHREHIAERLYWLLTPRGQTGYASHAISAIDLALWDILGHATGLPCWRLLGGARQQVPLYVTFGFGGFSREELSDAARHLKAQGVTRFKMVVGHHALARRNEGNDLRAQLEEDIARVRTVREALGEGPDLYVDANCSLDPFSARWLAERIAEYGIAFFEEPIRDNAPSAMAELRRAAGIPIAAGQNEGQLFRFEQLMAAGAVDVIQPNAVICGGFTAAAKVGAIAQARNVAMANGGAFPFHNMHLNAGLANGGLVEWHLAAVAMGQAVFEHLPAPDGWELPLPEAPGLGFGLDRDKLRDLAGLPLSAGRGKA</sequence>
<dbReference type="PANTHER" id="PTHR13794">
    <property type="entry name" value="ENOLASE SUPERFAMILY, MANDELATE RACEMASE"/>
    <property type="match status" value="1"/>
</dbReference>
<proteinExistence type="predicted"/>
<comment type="cofactor">
    <cofactor evidence="1">
        <name>Mg(2+)</name>
        <dbReference type="ChEBI" id="CHEBI:18420"/>
    </cofactor>
</comment>
<gene>
    <name evidence="5" type="ORF">DRV85_08865</name>
</gene>
<dbReference type="GO" id="GO:0016052">
    <property type="term" value="P:carbohydrate catabolic process"/>
    <property type="evidence" value="ECO:0007669"/>
    <property type="project" value="TreeGrafter"/>
</dbReference>